<organism evidence="1 2">
    <name type="scientific">Pseudomonas salomonii</name>
    <dbReference type="NCBI Taxonomy" id="191391"/>
    <lineage>
        <taxon>Bacteria</taxon>
        <taxon>Pseudomonadati</taxon>
        <taxon>Pseudomonadota</taxon>
        <taxon>Gammaproteobacteria</taxon>
        <taxon>Pseudomonadales</taxon>
        <taxon>Pseudomonadaceae</taxon>
        <taxon>Pseudomonas</taxon>
    </lineage>
</organism>
<dbReference type="Gene3D" id="1.10.10.10">
    <property type="entry name" value="Winged helix-like DNA-binding domain superfamily/Winged helix DNA-binding domain"/>
    <property type="match status" value="1"/>
</dbReference>
<dbReference type="SUPFAM" id="SSF46785">
    <property type="entry name" value="Winged helix' DNA-binding domain"/>
    <property type="match status" value="1"/>
</dbReference>
<protein>
    <submittedName>
        <fullName evidence="1">Ferric uptake regulator family protein</fullName>
    </submittedName>
</protein>
<evidence type="ECO:0000313" key="1">
    <source>
        <dbReference type="EMBL" id="MCF5544256.1"/>
    </source>
</evidence>
<gene>
    <name evidence="1" type="ORF">GIV68_05835</name>
</gene>
<dbReference type="InterPro" id="IPR002481">
    <property type="entry name" value="FUR"/>
</dbReference>
<sequence>MEPHDAPPRIIDLITSFGSKNLTSGKHMMKHTAAANPETGTPTSSQEQRLLASRLRPTIARTRILNALEKATPNCLDANQMSRILSSQFNNFAPGSIYRTLNDLWTAELLVRTDGIRGGAFYAIKPKALNDQHDTLRCHCGARLVFIEDLALHEHLQSLASEEGFALDEESVFTITTTCAKCRQFCKEGQQTMQGGRKSQAKKA</sequence>
<evidence type="ECO:0000313" key="2">
    <source>
        <dbReference type="Proteomes" id="UP000814158"/>
    </source>
</evidence>
<dbReference type="EMBL" id="WKAT01000008">
    <property type="protein sequence ID" value="MCF5544256.1"/>
    <property type="molecule type" value="Genomic_DNA"/>
</dbReference>
<accession>A0ABS9GIH9</accession>
<dbReference type="RefSeq" id="WP_122767816.1">
    <property type="nucleotide sequence ID" value="NZ_WKAT01000008.1"/>
</dbReference>
<dbReference type="InterPro" id="IPR036390">
    <property type="entry name" value="WH_DNA-bd_sf"/>
</dbReference>
<dbReference type="Proteomes" id="UP000814158">
    <property type="component" value="Unassembled WGS sequence"/>
</dbReference>
<proteinExistence type="predicted"/>
<dbReference type="Pfam" id="PF01475">
    <property type="entry name" value="FUR"/>
    <property type="match status" value="1"/>
</dbReference>
<dbReference type="PANTHER" id="PTHR33202">
    <property type="entry name" value="ZINC UPTAKE REGULATION PROTEIN"/>
    <property type="match status" value="1"/>
</dbReference>
<reference evidence="1 2" key="1">
    <citation type="submission" date="2019-11" db="EMBL/GenBank/DDBJ databases">
        <title>Epiphytic Pseudomonas syringae from cherry orchards.</title>
        <authorList>
            <person name="Hulin M.T."/>
        </authorList>
    </citation>
    <scope>NUCLEOTIDE SEQUENCE [LARGE SCALE GENOMIC DNA]</scope>
    <source>
        <strain evidence="1 2">PA-3-2A</strain>
    </source>
</reference>
<keyword evidence="2" id="KW-1185">Reference proteome</keyword>
<name>A0ABS9GIH9_9PSED</name>
<comment type="caution">
    <text evidence="1">The sequence shown here is derived from an EMBL/GenBank/DDBJ whole genome shotgun (WGS) entry which is preliminary data.</text>
</comment>
<dbReference type="PANTHER" id="PTHR33202:SF7">
    <property type="entry name" value="FERRIC UPTAKE REGULATION PROTEIN"/>
    <property type="match status" value="1"/>
</dbReference>
<dbReference type="InterPro" id="IPR036388">
    <property type="entry name" value="WH-like_DNA-bd_sf"/>
</dbReference>